<dbReference type="InterPro" id="IPR029044">
    <property type="entry name" value="Nucleotide-diphossugar_trans"/>
</dbReference>
<gene>
    <name evidence="4" type="ORF">EZS27_008462</name>
</gene>
<keyword evidence="2" id="KW-0808">Transferase</keyword>
<dbReference type="SUPFAM" id="SSF53448">
    <property type="entry name" value="Nucleotide-diphospho-sugar transferases"/>
    <property type="match status" value="1"/>
</dbReference>
<keyword evidence="1" id="KW-0328">Glycosyltransferase</keyword>
<sequence>MDIVCGIDNNYVQHCGVLMASVFENDKEEEITFHILTDGLTQKNQVLLEQVASSYKQQIQIYHINKSIFQDCPIRKGDHVSLAAYFRILIPSVLPNSLHKILYLDCDIIVRKNIKELWDYNILDKPMGAVYDMCAENIRTYNRLCYNRELGYFNSGVLLINLDYWRNNNISNKLLRYINQYPERIELWDQDALNGVLIKGIVRLPLKYNMQDDFYRRKSMLKSEFLEEIKDDLKDPVILHFTGSCKPWFKEGFHPLKDEYLKYLILTPWKKYKRTFPPTADFKYILKYYLLKLGLLNNIYRRTRWRN</sequence>
<evidence type="ECO:0000313" key="4">
    <source>
        <dbReference type="EMBL" id="KAA6343901.1"/>
    </source>
</evidence>
<dbReference type="PANTHER" id="PTHR13778">
    <property type="entry name" value="GLYCOSYLTRANSFERASE 8 DOMAIN-CONTAINING PROTEIN"/>
    <property type="match status" value="1"/>
</dbReference>
<accession>A0A5J4SF44</accession>
<dbReference type="PANTHER" id="PTHR13778:SF47">
    <property type="entry name" value="LIPOPOLYSACCHARIDE 1,3-GALACTOSYLTRANSFERASE"/>
    <property type="match status" value="1"/>
</dbReference>
<dbReference type="GO" id="GO:0046872">
    <property type="term" value="F:metal ion binding"/>
    <property type="evidence" value="ECO:0007669"/>
    <property type="project" value="UniProtKB-KW"/>
</dbReference>
<dbReference type="Gene3D" id="3.90.550.10">
    <property type="entry name" value="Spore Coat Polysaccharide Biosynthesis Protein SpsA, Chain A"/>
    <property type="match status" value="1"/>
</dbReference>
<name>A0A5J4SF44_9ZZZZ</name>
<evidence type="ECO:0000256" key="3">
    <source>
        <dbReference type="ARBA" id="ARBA00022723"/>
    </source>
</evidence>
<evidence type="ECO:0000256" key="1">
    <source>
        <dbReference type="ARBA" id="ARBA00022676"/>
    </source>
</evidence>
<dbReference type="CDD" id="cd04194">
    <property type="entry name" value="GT8_A4GalT_like"/>
    <property type="match status" value="1"/>
</dbReference>
<keyword evidence="3" id="KW-0479">Metal-binding</keyword>
<comment type="caution">
    <text evidence="4">The sequence shown here is derived from an EMBL/GenBank/DDBJ whole genome shotgun (WGS) entry which is preliminary data.</text>
</comment>
<dbReference type="InterPro" id="IPR050748">
    <property type="entry name" value="Glycosyltrans_8_dom-fam"/>
</dbReference>
<dbReference type="AlphaFoldDB" id="A0A5J4SF44"/>
<protein>
    <submittedName>
        <fullName evidence="4">General stress protein A</fullName>
    </submittedName>
</protein>
<organism evidence="4">
    <name type="scientific">termite gut metagenome</name>
    <dbReference type="NCBI Taxonomy" id="433724"/>
    <lineage>
        <taxon>unclassified sequences</taxon>
        <taxon>metagenomes</taxon>
        <taxon>organismal metagenomes</taxon>
    </lineage>
</organism>
<dbReference type="InterPro" id="IPR002495">
    <property type="entry name" value="Glyco_trans_8"/>
</dbReference>
<evidence type="ECO:0000256" key="2">
    <source>
        <dbReference type="ARBA" id="ARBA00022679"/>
    </source>
</evidence>
<reference evidence="4" key="1">
    <citation type="submission" date="2019-03" db="EMBL/GenBank/DDBJ databases">
        <title>Single cell metagenomics reveals metabolic interactions within the superorganism composed of flagellate Streblomastix strix and complex community of Bacteroidetes bacteria on its surface.</title>
        <authorList>
            <person name="Treitli S.C."/>
            <person name="Kolisko M."/>
            <person name="Husnik F."/>
            <person name="Keeling P."/>
            <person name="Hampl V."/>
        </authorList>
    </citation>
    <scope>NUCLEOTIDE SEQUENCE</scope>
    <source>
        <strain evidence="4">STM</strain>
    </source>
</reference>
<dbReference type="Pfam" id="PF01501">
    <property type="entry name" value="Glyco_transf_8"/>
    <property type="match status" value="1"/>
</dbReference>
<dbReference type="GO" id="GO:0016757">
    <property type="term" value="F:glycosyltransferase activity"/>
    <property type="evidence" value="ECO:0007669"/>
    <property type="project" value="UniProtKB-KW"/>
</dbReference>
<dbReference type="EMBL" id="SNRY01000246">
    <property type="protein sequence ID" value="KAA6343901.1"/>
    <property type="molecule type" value="Genomic_DNA"/>
</dbReference>
<proteinExistence type="predicted"/>